<dbReference type="PRINTS" id="PR01449">
    <property type="entry name" value="BKCHANNELA"/>
</dbReference>
<dbReference type="PANTHER" id="PTHR10027">
    <property type="entry name" value="CALCIUM-ACTIVATED POTASSIUM CHANNEL ALPHA CHAIN"/>
    <property type="match status" value="1"/>
</dbReference>
<evidence type="ECO:0000313" key="12">
    <source>
        <dbReference type="EMBL" id="VDD76971.1"/>
    </source>
</evidence>
<keyword evidence="7" id="KW-1133">Transmembrane helix</keyword>
<keyword evidence="5" id="KW-0631">Potassium channel</keyword>
<evidence type="ECO:0000256" key="3">
    <source>
        <dbReference type="ARBA" id="ARBA00022538"/>
    </source>
</evidence>
<dbReference type="GO" id="GO:0016020">
    <property type="term" value="C:membrane"/>
    <property type="evidence" value="ECO:0007669"/>
    <property type="project" value="UniProtKB-SubCell"/>
</dbReference>
<gene>
    <name evidence="12" type="ORF">MCOS_LOCUS2974</name>
</gene>
<keyword evidence="4" id="KW-0812">Transmembrane</keyword>
<dbReference type="WBParaSite" id="MCU_009926-RA">
    <property type="protein sequence ID" value="MCU_009926-RA"/>
    <property type="gene ID" value="MCU_009926"/>
</dbReference>
<dbReference type="EMBL" id="UXSR01000577">
    <property type="protein sequence ID" value="VDD76971.1"/>
    <property type="molecule type" value="Genomic_DNA"/>
</dbReference>
<evidence type="ECO:0000256" key="10">
    <source>
        <dbReference type="ARBA" id="ARBA00023303"/>
    </source>
</evidence>
<dbReference type="GO" id="GO:0060072">
    <property type="term" value="F:large conductance calcium-activated potassium channel activity"/>
    <property type="evidence" value="ECO:0007669"/>
    <property type="project" value="TreeGrafter"/>
</dbReference>
<keyword evidence="13" id="KW-1185">Reference proteome</keyword>
<comment type="subcellular location">
    <subcellularLocation>
        <location evidence="1">Membrane</location>
        <topology evidence="1">Multi-pass membrane protein</topology>
    </subcellularLocation>
</comment>
<sequence>MSHVDLDRVNMGSADACLILANSRAVDPAQEDAANIMRVVAVKNYASSVRVIVQLLQQCNKVSLCPMVNMWF</sequence>
<keyword evidence="10" id="KW-0407">Ion channel</keyword>
<evidence type="ECO:0000256" key="7">
    <source>
        <dbReference type="ARBA" id="ARBA00022989"/>
    </source>
</evidence>
<reference evidence="12 13" key="1">
    <citation type="submission" date="2018-10" db="EMBL/GenBank/DDBJ databases">
        <authorList>
            <consortium name="Pathogen Informatics"/>
        </authorList>
    </citation>
    <scope>NUCLEOTIDE SEQUENCE [LARGE SCALE GENOMIC DNA]</scope>
</reference>
<dbReference type="AlphaFoldDB" id="A0A0R3U7Z9"/>
<evidence type="ECO:0000256" key="6">
    <source>
        <dbReference type="ARBA" id="ARBA00022958"/>
    </source>
</evidence>
<evidence type="ECO:0000313" key="13">
    <source>
        <dbReference type="Proteomes" id="UP000267029"/>
    </source>
</evidence>
<dbReference type="STRING" id="53468.A0A0R3U7Z9"/>
<keyword evidence="6" id="KW-0630">Potassium</keyword>
<accession>A0A0R3U7Z9</accession>
<dbReference type="InterPro" id="IPR047871">
    <property type="entry name" value="K_chnl_Slo-like"/>
</dbReference>
<evidence type="ECO:0000256" key="8">
    <source>
        <dbReference type="ARBA" id="ARBA00023065"/>
    </source>
</evidence>
<dbReference type="Pfam" id="PF22614">
    <property type="entry name" value="Slo-like_RCK"/>
    <property type="match status" value="1"/>
</dbReference>
<evidence type="ECO:0000259" key="11">
    <source>
        <dbReference type="Pfam" id="PF22614"/>
    </source>
</evidence>
<evidence type="ECO:0000256" key="4">
    <source>
        <dbReference type="ARBA" id="ARBA00022692"/>
    </source>
</evidence>
<keyword evidence="9" id="KW-0472">Membrane</keyword>
<dbReference type="Gene3D" id="3.40.50.720">
    <property type="entry name" value="NAD(P)-binding Rossmann-like Domain"/>
    <property type="match status" value="1"/>
</dbReference>
<keyword evidence="8" id="KW-0406">Ion transport</keyword>
<dbReference type="OrthoDB" id="10035564at2759"/>
<dbReference type="InterPro" id="IPR003148">
    <property type="entry name" value="RCK_N"/>
</dbReference>
<evidence type="ECO:0000256" key="1">
    <source>
        <dbReference type="ARBA" id="ARBA00004141"/>
    </source>
</evidence>
<evidence type="ECO:0000313" key="14">
    <source>
        <dbReference type="WBParaSite" id="MCU_009926-RA"/>
    </source>
</evidence>
<evidence type="ECO:0000256" key="5">
    <source>
        <dbReference type="ARBA" id="ARBA00022826"/>
    </source>
</evidence>
<dbReference type="PANTHER" id="PTHR10027:SF33">
    <property type="entry name" value="CALCIUM-ACTIVATED POTASSIUM CHANNEL SUBUNIT ALPHA-1-RELATED"/>
    <property type="match status" value="1"/>
</dbReference>
<feature type="domain" description="RCK N-terminal" evidence="11">
    <location>
        <begin position="1"/>
        <end position="53"/>
    </location>
</feature>
<keyword evidence="2" id="KW-0813">Transport</keyword>
<evidence type="ECO:0000256" key="9">
    <source>
        <dbReference type="ARBA" id="ARBA00023136"/>
    </source>
</evidence>
<organism evidence="12 13">
    <name type="scientific">Mesocestoides corti</name>
    <name type="common">Flatworm</name>
    <dbReference type="NCBI Taxonomy" id="53468"/>
    <lineage>
        <taxon>Eukaryota</taxon>
        <taxon>Metazoa</taxon>
        <taxon>Spiralia</taxon>
        <taxon>Lophotrochozoa</taxon>
        <taxon>Platyhelminthes</taxon>
        <taxon>Cestoda</taxon>
        <taxon>Eucestoda</taxon>
        <taxon>Cyclophyllidea</taxon>
        <taxon>Mesocestoididae</taxon>
        <taxon>Mesocestoides</taxon>
    </lineage>
</organism>
<keyword evidence="3" id="KW-0633">Potassium transport</keyword>
<dbReference type="Proteomes" id="UP000267029">
    <property type="component" value="Unassembled WGS sequence"/>
</dbReference>
<proteinExistence type="predicted"/>
<reference evidence="14" key="2">
    <citation type="submission" date="2019-11" db="UniProtKB">
        <authorList>
            <consortium name="WormBaseParasite"/>
        </authorList>
    </citation>
    <scope>IDENTIFICATION</scope>
</reference>
<protein>
    <submittedName>
        <fullName evidence="14">DRTGG domain-containing protein</fullName>
    </submittedName>
</protein>
<name>A0A0R3U7Z9_MESCO</name>
<evidence type="ECO:0000256" key="2">
    <source>
        <dbReference type="ARBA" id="ARBA00022448"/>
    </source>
</evidence>